<dbReference type="InterPro" id="IPR007577">
    <property type="entry name" value="GlycoTrfase_DXD_sugar-bd_CS"/>
</dbReference>
<organism evidence="2">
    <name type="scientific">viral metagenome</name>
    <dbReference type="NCBI Taxonomy" id="1070528"/>
    <lineage>
        <taxon>unclassified sequences</taxon>
        <taxon>metagenomes</taxon>
        <taxon>organismal metagenomes</taxon>
    </lineage>
</organism>
<accession>A0A6C0KMP8</accession>
<dbReference type="PANTHER" id="PTHR32385:SF15">
    <property type="entry name" value="INOSITOL PHOSPHOCERAMIDE MANNOSYLTRANSFERASE 1"/>
    <property type="match status" value="1"/>
</dbReference>
<evidence type="ECO:0000256" key="1">
    <source>
        <dbReference type="ARBA" id="ARBA00022679"/>
    </source>
</evidence>
<proteinExistence type="predicted"/>
<dbReference type="GO" id="GO:0051999">
    <property type="term" value="P:mannosyl-inositol phosphorylceramide biosynthetic process"/>
    <property type="evidence" value="ECO:0007669"/>
    <property type="project" value="TreeGrafter"/>
</dbReference>
<dbReference type="SUPFAM" id="SSF53448">
    <property type="entry name" value="Nucleotide-diphospho-sugar transferases"/>
    <property type="match status" value="1"/>
</dbReference>
<dbReference type="InterPro" id="IPR051706">
    <property type="entry name" value="Glycosyltransferase_domain"/>
</dbReference>
<sequence>MDINNNNNNLLKKDLDIRFLKKGLVIKQLLEKPYPMKKYYNTTIPLNIFQTWHSKILPHEMAKTVENIKLTNPAFSYHLFDDDDCYKFIKANFDETVLEAFNRLIPGAFKADLWRYCVLYKLGGIYLDIKYKPVKDFKFINLVEKEHWVLDADKIGIYNGLMICKPGNHILYSAINQIVENVSNNFYGEKSLEPTGPLLLEKYFNDEEKNDFDMKHTFYINYKKYICFSPSNKSKSEDYIIFETYNNYNIELNDNAKVPHYSILWEQRNIYK</sequence>
<dbReference type="GO" id="GO:0016020">
    <property type="term" value="C:membrane"/>
    <property type="evidence" value="ECO:0007669"/>
    <property type="project" value="GOC"/>
</dbReference>
<dbReference type="AlphaFoldDB" id="A0A6C0KMP8"/>
<dbReference type="Pfam" id="PF04488">
    <property type="entry name" value="Gly_transf_sug"/>
    <property type="match status" value="1"/>
</dbReference>
<evidence type="ECO:0008006" key="3">
    <source>
        <dbReference type="Google" id="ProtNLM"/>
    </source>
</evidence>
<dbReference type="GO" id="GO:0000030">
    <property type="term" value="F:mannosyltransferase activity"/>
    <property type="evidence" value="ECO:0007669"/>
    <property type="project" value="TreeGrafter"/>
</dbReference>
<name>A0A6C0KMP8_9ZZZZ</name>
<keyword evidence="1" id="KW-0808">Transferase</keyword>
<evidence type="ECO:0000313" key="2">
    <source>
        <dbReference type="EMBL" id="QHU19302.1"/>
    </source>
</evidence>
<reference evidence="2" key="1">
    <citation type="journal article" date="2020" name="Nature">
        <title>Giant virus diversity and host interactions through global metagenomics.</title>
        <authorList>
            <person name="Schulz F."/>
            <person name="Roux S."/>
            <person name="Paez-Espino D."/>
            <person name="Jungbluth S."/>
            <person name="Walsh D.A."/>
            <person name="Denef V.J."/>
            <person name="McMahon K.D."/>
            <person name="Konstantinidis K.T."/>
            <person name="Eloe-Fadrosh E.A."/>
            <person name="Kyrpides N.C."/>
            <person name="Woyke T."/>
        </authorList>
    </citation>
    <scope>NUCLEOTIDE SEQUENCE</scope>
    <source>
        <strain evidence="2">GVMAG-S-3300013014-104</strain>
    </source>
</reference>
<dbReference type="EMBL" id="MN740947">
    <property type="protein sequence ID" value="QHU19302.1"/>
    <property type="molecule type" value="Genomic_DNA"/>
</dbReference>
<dbReference type="InterPro" id="IPR029044">
    <property type="entry name" value="Nucleotide-diphossugar_trans"/>
</dbReference>
<protein>
    <recommendedName>
        <fullName evidence="3">Alpha 1,4-glycosyltransferase domain-containing protein</fullName>
    </recommendedName>
</protein>
<dbReference type="Gene3D" id="3.90.550.20">
    <property type="match status" value="1"/>
</dbReference>
<dbReference type="PANTHER" id="PTHR32385">
    <property type="entry name" value="MANNOSYL PHOSPHORYLINOSITOL CERAMIDE SYNTHASE"/>
    <property type="match status" value="1"/>
</dbReference>